<dbReference type="EMBL" id="FXYF01000003">
    <property type="protein sequence ID" value="SMX38400.1"/>
    <property type="molecule type" value="Genomic_DNA"/>
</dbReference>
<protein>
    <submittedName>
        <fullName evidence="2">SnoaL-like domain protein</fullName>
    </submittedName>
</protein>
<dbReference type="Gene3D" id="3.10.450.50">
    <property type="match status" value="1"/>
</dbReference>
<reference evidence="2 3" key="1">
    <citation type="submission" date="2017-05" db="EMBL/GenBank/DDBJ databases">
        <authorList>
            <person name="Song R."/>
            <person name="Chenine A.L."/>
            <person name="Ruprecht R.M."/>
        </authorList>
    </citation>
    <scope>NUCLEOTIDE SEQUENCE [LARGE SCALE GENOMIC DNA]</scope>
    <source>
        <strain evidence="2 3">CECT 8898</strain>
    </source>
</reference>
<evidence type="ECO:0000313" key="2">
    <source>
        <dbReference type="EMBL" id="SMX38400.1"/>
    </source>
</evidence>
<dbReference type="InterPro" id="IPR032710">
    <property type="entry name" value="NTF2-like_dom_sf"/>
</dbReference>
<dbReference type="InterPro" id="IPR027843">
    <property type="entry name" value="DUF4440"/>
</dbReference>
<evidence type="ECO:0000259" key="1">
    <source>
        <dbReference type="Pfam" id="PF14534"/>
    </source>
</evidence>
<accession>A0A238K660</accession>
<keyword evidence="3" id="KW-1185">Reference proteome</keyword>
<gene>
    <name evidence="2" type="ORF">MAA8898_01578</name>
</gene>
<proteinExistence type="predicted"/>
<dbReference type="OrthoDB" id="8081576at2"/>
<dbReference type="AlphaFoldDB" id="A0A238K660"/>
<dbReference type="SUPFAM" id="SSF54427">
    <property type="entry name" value="NTF2-like"/>
    <property type="match status" value="1"/>
</dbReference>
<dbReference type="Proteomes" id="UP000207598">
    <property type="component" value="Unassembled WGS sequence"/>
</dbReference>
<evidence type="ECO:0000313" key="3">
    <source>
        <dbReference type="Proteomes" id="UP000207598"/>
    </source>
</evidence>
<dbReference type="Pfam" id="PF14534">
    <property type="entry name" value="DUF4440"/>
    <property type="match status" value="1"/>
</dbReference>
<name>A0A238K660_9RHOB</name>
<organism evidence="2 3">
    <name type="scientific">Maliponia aquimaris</name>
    <dbReference type="NCBI Taxonomy" id="1673631"/>
    <lineage>
        <taxon>Bacteria</taxon>
        <taxon>Pseudomonadati</taxon>
        <taxon>Pseudomonadota</taxon>
        <taxon>Alphaproteobacteria</taxon>
        <taxon>Rhodobacterales</taxon>
        <taxon>Paracoccaceae</taxon>
        <taxon>Maliponia</taxon>
    </lineage>
</organism>
<sequence>MIEAEAQALIDLYVAAYRVGDAEGCAALFTADAELYSPFGPPARGRQAIAETHAEWTSEGAGTGAKTMTVLSAGRSGDMAWCLVGFAEGAAGGGVSLNVLHRQGDGWRIRMCSLNETPG</sequence>
<feature type="domain" description="DUF4440" evidence="1">
    <location>
        <begin position="8"/>
        <end position="109"/>
    </location>
</feature>
<dbReference type="RefSeq" id="WP_094020408.1">
    <property type="nucleotide sequence ID" value="NZ_FXYF01000003.1"/>
</dbReference>